<feature type="domain" description="Endonuclease/exonuclease/phosphatase" evidence="1">
    <location>
        <begin position="4"/>
        <end position="247"/>
    </location>
</feature>
<sequence>MRIGTWNLRRYPTSASEKAPDVMTFLEKQVADLWLFTEVNEAWPSTGGTLTVSPERRYGRPQDRWAGVWVRQPATAVRVPDEDEEGPVAAEEALCLTRITLPSGSPRPTLLVACSVLPWSGAGRDWPGLPSPRFDDQATFVLDHHLARIERARNGDEPIIWGGDFNQELRRPSAARSQAGHRLAGTVNGIARLQTAFDRLELRALSAPASEDAEAIDHLALSCSLLTAADLEVHRPQRRDGRPVSDHAAYLAHLPD</sequence>
<dbReference type="EMBL" id="JPMX01000076">
    <property type="protein sequence ID" value="KGH45523.1"/>
    <property type="molecule type" value="Genomic_DNA"/>
</dbReference>
<protein>
    <recommendedName>
        <fullName evidence="1">Endonuclease/exonuclease/phosphatase domain-containing protein</fullName>
    </recommendedName>
</protein>
<comment type="caution">
    <text evidence="2">The sequence shown here is derived from an EMBL/GenBank/DDBJ whole genome shotgun (WGS) entry which is preliminary data.</text>
</comment>
<dbReference type="RefSeq" id="WP_036337350.1">
    <property type="nucleotide sequence ID" value="NZ_JPMX01000076.1"/>
</dbReference>
<accession>A0A098Y3R4</accession>
<dbReference type="OrthoDB" id="3775134at2"/>
<evidence type="ECO:0000313" key="3">
    <source>
        <dbReference type="Proteomes" id="UP000029713"/>
    </source>
</evidence>
<gene>
    <name evidence="2" type="ORF">IN07_16690</name>
</gene>
<reference evidence="2 3" key="1">
    <citation type="submission" date="2014-07" db="EMBL/GenBank/DDBJ databases">
        <title>Biosystematic studies on Modestobacter strains isolated from extreme hyper-arid desert soil and from historic building.</title>
        <authorList>
            <person name="Bukarasam K."/>
            <person name="Bull A."/>
            <person name="Girard G."/>
            <person name="van Wezel G."/>
            <person name="Goodfellow M."/>
        </authorList>
    </citation>
    <scope>NUCLEOTIDE SEQUENCE [LARGE SCALE GENOMIC DNA]</scope>
    <source>
        <strain evidence="2 3">KNN45-2b</strain>
    </source>
</reference>
<organism evidence="2 3">
    <name type="scientific">Modestobacter caceresii</name>
    <dbReference type="NCBI Taxonomy" id="1522368"/>
    <lineage>
        <taxon>Bacteria</taxon>
        <taxon>Bacillati</taxon>
        <taxon>Actinomycetota</taxon>
        <taxon>Actinomycetes</taxon>
        <taxon>Geodermatophilales</taxon>
        <taxon>Geodermatophilaceae</taxon>
        <taxon>Modestobacter</taxon>
    </lineage>
</organism>
<keyword evidence="3" id="KW-1185">Reference proteome</keyword>
<dbReference type="Gene3D" id="3.60.10.10">
    <property type="entry name" value="Endonuclease/exonuclease/phosphatase"/>
    <property type="match status" value="1"/>
</dbReference>
<proteinExistence type="predicted"/>
<dbReference type="SUPFAM" id="SSF56219">
    <property type="entry name" value="DNase I-like"/>
    <property type="match status" value="1"/>
</dbReference>
<dbReference type="Pfam" id="PF03372">
    <property type="entry name" value="Exo_endo_phos"/>
    <property type="match status" value="1"/>
</dbReference>
<dbReference type="Proteomes" id="UP000029713">
    <property type="component" value="Unassembled WGS sequence"/>
</dbReference>
<dbReference type="STRING" id="1522368.IN07_16690"/>
<dbReference type="InterPro" id="IPR036691">
    <property type="entry name" value="Endo/exonu/phosph_ase_sf"/>
</dbReference>
<evidence type="ECO:0000259" key="1">
    <source>
        <dbReference type="Pfam" id="PF03372"/>
    </source>
</evidence>
<name>A0A098Y3R4_9ACTN</name>
<dbReference type="GO" id="GO:0003824">
    <property type="term" value="F:catalytic activity"/>
    <property type="evidence" value="ECO:0007669"/>
    <property type="project" value="InterPro"/>
</dbReference>
<dbReference type="InterPro" id="IPR005135">
    <property type="entry name" value="Endo/exonuclease/phosphatase"/>
</dbReference>
<evidence type="ECO:0000313" key="2">
    <source>
        <dbReference type="EMBL" id="KGH45523.1"/>
    </source>
</evidence>
<dbReference type="AlphaFoldDB" id="A0A098Y3R4"/>